<evidence type="ECO:0000313" key="2">
    <source>
        <dbReference type="Proteomes" id="UP000315783"/>
    </source>
</evidence>
<keyword evidence="2" id="KW-1185">Reference proteome</keyword>
<sequence length="196" mass="21839">MSCHSPFRLVLSRMSAYSFALGWSGAGHSHMGCVCERERAARTLARYLLQAYYYNHGAAYSEVLLAQTHSSLFSYSPFVALCCWDLSFFSFCFPFFSWLTLAATEFPRQLQRLEARQRHLSSPHTVSANKAPSFIISKDCSGAKSQQSNGCHSCCSTMSKPALGRLALKAIIHRKGGWRGYAGCRSSTVRGHKPTY</sequence>
<protein>
    <submittedName>
        <fullName evidence="1">Uncharacterized protein</fullName>
    </submittedName>
</protein>
<dbReference type="EMBL" id="SPUK01000006">
    <property type="protein sequence ID" value="TQV96398.1"/>
    <property type="molecule type" value="Genomic_DNA"/>
</dbReference>
<proteinExistence type="predicted"/>
<organism evidence="1 2">
    <name type="scientific">Cordyceps javanica</name>
    <dbReference type="NCBI Taxonomy" id="43265"/>
    <lineage>
        <taxon>Eukaryota</taxon>
        <taxon>Fungi</taxon>
        <taxon>Dikarya</taxon>
        <taxon>Ascomycota</taxon>
        <taxon>Pezizomycotina</taxon>
        <taxon>Sordariomycetes</taxon>
        <taxon>Hypocreomycetidae</taxon>
        <taxon>Hypocreales</taxon>
        <taxon>Cordycipitaceae</taxon>
        <taxon>Cordyceps</taxon>
    </lineage>
</organism>
<dbReference type="Proteomes" id="UP000315783">
    <property type="component" value="Unassembled WGS sequence"/>
</dbReference>
<comment type="caution">
    <text evidence="1">The sequence shown here is derived from an EMBL/GenBank/DDBJ whole genome shotgun (WGS) entry which is preliminary data.</text>
</comment>
<name>A0A545V3V5_9HYPO</name>
<gene>
    <name evidence="1" type="ORF">IF1G_04981</name>
</gene>
<reference evidence="1 2" key="1">
    <citation type="journal article" date="2019" name="Appl. Microbiol. Biotechnol.">
        <title>Genome sequence of Isaria javanica and comparative genome analysis insights into family S53 peptidase evolution in fungal entomopathogens.</title>
        <authorList>
            <person name="Lin R."/>
            <person name="Zhang X."/>
            <person name="Xin B."/>
            <person name="Zou M."/>
            <person name="Gao Y."/>
            <person name="Qin F."/>
            <person name="Hu Q."/>
            <person name="Xie B."/>
            <person name="Cheng X."/>
        </authorList>
    </citation>
    <scope>NUCLEOTIDE SEQUENCE [LARGE SCALE GENOMIC DNA]</scope>
    <source>
        <strain evidence="1 2">IJ1G</strain>
    </source>
</reference>
<evidence type="ECO:0000313" key="1">
    <source>
        <dbReference type="EMBL" id="TQV96398.1"/>
    </source>
</evidence>
<accession>A0A545V3V5</accession>
<dbReference type="AlphaFoldDB" id="A0A545V3V5"/>